<dbReference type="PROSITE" id="PS50850">
    <property type="entry name" value="MFS"/>
    <property type="match status" value="1"/>
</dbReference>
<dbReference type="PANTHER" id="PTHR23518:SF2">
    <property type="entry name" value="MAJOR FACILITATOR SUPERFAMILY TRANSPORTER"/>
    <property type="match status" value="1"/>
</dbReference>
<dbReference type="Gene3D" id="1.20.1250.20">
    <property type="entry name" value="MFS general substrate transporter like domains"/>
    <property type="match status" value="1"/>
</dbReference>
<feature type="transmembrane region" description="Helical" evidence="4">
    <location>
        <begin position="168"/>
        <end position="189"/>
    </location>
</feature>
<keyword evidence="1 4" id="KW-0812">Transmembrane</keyword>
<dbReference type="InterPro" id="IPR011701">
    <property type="entry name" value="MFS"/>
</dbReference>
<dbReference type="Proteomes" id="UP000177690">
    <property type="component" value="Unassembled WGS sequence"/>
</dbReference>
<feature type="transmembrane region" description="Helical" evidence="4">
    <location>
        <begin position="80"/>
        <end position="100"/>
    </location>
</feature>
<feature type="transmembrane region" description="Helical" evidence="4">
    <location>
        <begin position="106"/>
        <end position="129"/>
    </location>
</feature>
<evidence type="ECO:0000313" key="6">
    <source>
        <dbReference type="EMBL" id="OGY67814.1"/>
    </source>
</evidence>
<dbReference type="Pfam" id="PF07690">
    <property type="entry name" value="MFS_1"/>
    <property type="match status" value="1"/>
</dbReference>
<feature type="domain" description="Major facilitator superfamily (MFS) profile" evidence="5">
    <location>
        <begin position="1"/>
        <end position="212"/>
    </location>
</feature>
<dbReference type="InterPro" id="IPR036259">
    <property type="entry name" value="MFS_trans_sf"/>
</dbReference>
<evidence type="ECO:0000256" key="1">
    <source>
        <dbReference type="ARBA" id="ARBA00022692"/>
    </source>
</evidence>
<dbReference type="PANTHER" id="PTHR23518">
    <property type="entry name" value="C-METHYLTRANSFERASE"/>
    <property type="match status" value="1"/>
</dbReference>
<dbReference type="STRING" id="1798409.A3I24_01405"/>
<dbReference type="AlphaFoldDB" id="A0A1G1ZTC5"/>
<organism evidence="6 7">
    <name type="scientific">Candidatus Harrisonbacteria bacterium RIFCSPLOWO2_02_FULL_41_13b</name>
    <dbReference type="NCBI Taxonomy" id="1798409"/>
    <lineage>
        <taxon>Bacteria</taxon>
        <taxon>Candidatus Harrisoniibacteriota</taxon>
    </lineage>
</organism>
<dbReference type="GO" id="GO:0022857">
    <property type="term" value="F:transmembrane transporter activity"/>
    <property type="evidence" value="ECO:0007669"/>
    <property type="project" value="InterPro"/>
</dbReference>
<proteinExistence type="predicted"/>
<sequence length="212" mass="23593">MKLLGSVNNAIKLLIFSSVTVNMADGVWSPVFAIYVTQKIAPGNLSAVGYAIAIYWLVKSILQLPLARFLDKTDGERDDYIALIIGGVIYVIAPLLYFFVDHLWQLFVLQAVYAVAGSLYVVPWSSIFTRHVDKFRIGFEWSLNSSALGFGLMISTAVGGYIAQNLGFGVIFLISSSLNLMGLIGMLLLKKHITQRNRLEKAFPEQHHRHSK</sequence>
<dbReference type="SUPFAM" id="SSF103473">
    <property type="entry name" value="MFS general substrate transporter"/>
    <property type="match status" value="1"/>
</dbReference>
<evidence type="ECO:0000313" key="7">
    <source>
        <dbReference type="Proteomes" id="UP000177690"/>
    </source>
</evidence>
<name>A0A1G1ZTC5_9BACT</name>
<accession>A0A1G1ZTC5</accession>
<feature type="transmembrane region" description="Helical" evidence="4">
    <location>
        <begin position="141"/>
        <end position="162"/>
    </location>
</feature>
<evidence type="ECO:0000256" key="4">
    <source>
        <dbReference type="SAM" id="Phobius"/>
    </source>
</evidence>
<gene>
    <name evidence="6" type="ORF">A3I24_01405</name>
</gene>
<evidence type="ECO:0000256" key="3">
    <source>
        <dbReference type="ARBA" id="ARBA00023136"/>
    </source>
</evidence>
<reference evidence="6 7" key="1">
    <citation type="journal article" date="2016" name="Nat. Commun.">
        <title>Thousands of microbial genomes shed light on interconnected biogeochemical processes in an aquifer system.</title>
        <authorList>
            <person name="Anantharaman K."/>
            <person name="Brown C.T."/>
            <person name="Hug L.A."/>
            <person name="Sharon I."/>
            <person name="Castelle C.J."/>
            <person name="Probst A.J."/>
            <person name="Thomas B.C."/>
            <person name="Singh A."/>
            <person name="Wilkins M.J."/>
            <person name="Karaoz U."/>
            <person name="Brodie E.L."/>
            <person name="Williams K.H."/>
            <person name="Hubbard S.S."/>
            <person name="Banfield J.F."/>
        </authorList>
    </citation>
    <scope>NUCLEOTIDE SEQUENCE [LARGE SCALE GENOMIC DNA]</scope>
</reference>
<protein>
    <recommendedName>
        <fullName evidence="5">Major facilitator superfamily (MFS) profile domain-containing protein</fullName>
    </recommendedName>
</protein>
<keyword evidence="3 4" id="KW-0472">Membrane</keyword>
<feature type="transmembrane region" description="Helical" evidence="4">
    <location>
        <begin position="47"/>
        <end position="68"/>
    </location>
</feature>
<evidence type="ECO:0000259" key="5">
    <source>
        <dbReference type="PROSITE" id="PS50850"/>
    </source>
</evidence>
<keyword evidence="2 4" id="KW-1133">Transmembrane helix</keyword>
<feature type="transmembrane region" description="Helical" evidence="4">
    <location>
        <begin position="12"/>
        <end position="35"/>
    </location>
</feature>
<dbReference type="EMBL" id="MHJL01000015">
    <property type="protein sequence ID" value="OGY67814.1"/>
    <property type="molecule type" value="Genomic_DNA"/>
</dbReference>
<dbReference type="InterPro" id="IPR020846">
    <property type="entry name" value="MFS_dom"/>
</dbReference>
<evidence type="ECO:0000256" key="2">
    <source>
        <dbReference type="ARBA" id="ARBA00022989"/>
    </source>
</evidence>
<comment type="caution">
    <text evidence="6">The sequence shown here is derived from an EMBL/GenBank/DDBJ whole genome shotgun (WGS) entry which is preliminary data.</text>
</comment>